<evidence type="ECO:0000313" key="7">
    <source>
        <dbReference type="EMBL" id="GAA0741137.1"/>
    </source>
</evidence>
<evidence type="ECO:0000313" key="8">
    <source>
        <dbReference type="Proteomes" id="UP001501510"/>
    </source>
</evidence>
<keyword evidence="4" id="KW-0805">Transcription regulation</keyword>
<dbReference type="EMBL" id="BAAACG010000010">
    <property type="protein sequence ID" value="GAA0741137.1"/>
    <property type="molecule type" value="Genomic_DNA"/>
</dbReference>
<keyword evidence="8" id="KW-1185">Reference proteome</keyword>
<keyword evidence="3" id="KW-0862">Zinc</keyword>
<organism evidence="7 8">
    <name type="scientific">Clostridium oceanicum</name>
    <dbReference type="NCBI Taxonomy" id="1543"/>
    <lineage>
        <taxon>Bacteria</taxon>
        <taxon>Bacillati</taxon>
        <taxon>Bacillota</taxon>
        <taxon>Clostridia</taxon>
        <taxon>Eubacteriales</taxon>
        <taxon>Clostridiaceae</taxon>
        <taxon>Clostridium</taxon>
    </lineage>
</organism>
<dbReference type="InterPro" id="IPR043135">
    <property type="entry name" value="Fur_C"/>
</dbReference>
<dbReference type="CDD" id="cd07153">
    <property type="entry name" value="Fur_like"/>
    <property type="match status" value="1"/>
</dbReference>
<evidence type="ECO:0000256" key="3">
    <source>
        <dbReference type="ARBA" id="ARBA00022833"/>
    </source>
</evidence>
<dbReference type="Pfam" id="PF01475">
    <property type="entry name" value="FUR"/>
    <property type="match status" value="1"/>
</dbReference>
<keyword evidence="6" id="KW-0804">Transcription</keyword>
<evidence type="ECO:0000256" key="1">
    <source>
        <dbReference type="ARBA" id="ARBA00007957"/>
    </source>
</evidence>
<evidence type="ECO:0000256" key="4">
    <source>
        <dbReference type="ARBA" id="ARBA00023015"/>
    </source>
</evidence>
<sequence>MKSDLVYFKNLLEKNGHNFTVTRKKVLEAVLDSKTHLNVKELYEKVKEKDKSIGLATVYRALNIFNDLGIVKEINANGISYYEKKIFSGKPLHIHFKCFRCNSIIDVDSKSLNLEYLKLNKKLEEENNLEIYDSNIMFEGLCSKCKEELKNK</sequence>
<keyword evidence="5" id="KW-0238">DNA-binding</keyword>
<evidence type="ECO:0000256" key="5">
    <source>
        <dbReference type="ARBA" id="ARBA00023125"/>
    </source>
</evidence>
<keyword evidence="2" id="KW-0678">Repressor</keyword>
<dbReference type="InterPro" id="IPR002481">
    <property type="entry name" value="FUR"/>
</dbReference>
<accession>A0ABN1JJH0</accession>
<reference evidence="8" key="1">
    <citation type="journal article" date="2019" name="Int. J. Syst. Evol. Microbiol.">
        <title>The Global Catalogue of Microorganisms (GCM) 10K type strain sequencing project: providing services to taxonomists for standard genome sequencing and annotation.</title>
        <authorList>
            <consortium name="The Broad Institute Genomics Platform"/>
            <consortium name="The Broad Institute Genome Sequencing Center for Infectious Disease"/>
            <person name="Wu L."/>
            <person name="Ma J."/>
        </authorList>
    </citation>
    <scope>NUCLEOTIDE SEQUENCE [LARGE SCALE GENOMIC DNA]</scope>
    <source>
        <strain evidence="8">JCM 1407</strain>
    </source>
</reference>
<dbReference type="Proteomes" id="UP001501510">
    <property type="component" value="Unassembled WGS sequence"/>
</dbReference>
<dbReference type="Gene3D" id="1.10.10.10">
    <property type="entry name" value="Winged helix-like DNA-binding domain superfamily/Winged helix DNA-binding domain"/>
    <property type="match status" value="1"/>
</dbReference>
<dbReference type="Gene3D" id="3.30.1490.190">
    <property type="match status" value="1"/>
</dbReference>
<dbReference type="InterPro" id="IPR036390">
    <property type="entry name" value="WH_DNA-bd_sf"/>
</dbReference>
<protein>
    <submittedName>
        <fullName evidence="7">Fur family transcriptional regulator</fullName>
    </submittedName>
</protein>
<dbReference type="PANTHER" id="PTHR33202:SF8">
    <property type="entry name" value="PEROXIDE-RESPONSIVE REPRESSOR PERR"/>
    <property type="match status" value="1"/>
</dbReference>
<dbReference type="SUPFAM" id="SSF46785">
    <property type="entry name" value="Winged helix' DNA-binding domain"/>
    <property type="match status" value="1"/>
</dbReference>
<dbReference type="InterPro" id="IPR036388">
    <property type="entry name" value="WH-like_DNA-bd_sf"/>
</dbReference>
<name>A0ABN1JJH0_9CLOT</name>
<dbReference type="RefSeq" id="WP_343761626.1">
    <property type="nucleotide sequence ID" value="NZ_BAAACG010000010.1"/>
</dbReference>
<evidence type="ECO:0000256" key="6">
    <source>
        <dbReference type="ARBA" id="ARBA00023163"/>
    </source>
</evidence>
<evidence type="ECO:0000256" key="2">
    <source>
        <dbReference type="ARBA" id="ARBA00022491"/>
    </source>
</evidence>
<proteinExistence type="inferred from homology"/>
<dbReference type="PANTHER" id="PTHR33202">
    <property type="entry name" value="ZINC UPTAKE REGULATION PROTEIN"/>
    <property type="match status" value="1"/>
</dbReference>
<comment type="similarity">
    <text evidence="1">Belongs to the Fur family.</text>
</comment>
<gene>
    <name evidence="7" type="ORF">GCM10008906_21930</name>
</gene>
<comment type="caution">
    <text evidence="7">The sequence shown here is derived from an EMBL/GenBank/DDBJ whole genome shotgun (WGS) entry which is preliminary data.</text>
</comment>